<dbReference type="SUPFAM" id="SSF48452">
    <property type="entry name" value="TPR-like"/>
    <property type="match status" value="1"/>
</dbReference>
<gene>
    <name evidence="1" type="ORF">EVA_11207</name>
</gene>
<dbReference type="AlphaFoldDB" id="J9GFW9"/>
<reference evidence="1" key="1">
    <citation type="journal article" date="2012" name="PLoS ONE">
        <title>Gene sets for utilization of primary and secondary nutrition supplies in the distal gut of endangered iberian lynx.</title>
        <authorList>
            <person name="Alcaide M."/>
            <person name="Messina E."/>
            <person name="Richter M."/>
            <person name="Bargiela R."/>
            <person name="Peplies J."/>
            <person name="Huws S.A."/>
            <person name="Newbold C.J."/>
            <person name="Golyshin P.N."/>
            <person name="Simon M.A."/>
            <person name="Lopez G."/>
            <person name="Yakimov M.M."/>
            <person name="Ferrer M."/>
        </authorList>
    </citation>
    <scope>NUCLEOTIDE SEQUENCE</scope>
</reference>
<dbReference type="Gene3D" id="1.25.40.10">
    <property type="entry name" value="Tetratricopeptide repeat domain"/>
    <property type="match status" value="2"/>
</dbReference>
<proteinExistence type="predicted"/>
<dbReference type="Pfam" id="PF13181">
    <property type="entry name" value="TPR_8"/>
    <property type="match status" value="1"/>
</dbReference>
<name>J9GFW9_9ZZZZ</name>
<dbReference type="InterPro" id="IPR019734">
    <property type="entry name" value="TPR_rpt"/>
</dbReference>
<dbReference type="InterPro" id="IPR011990">
    <property type="entry name" value="TPR-like_helical_dom_sf"/>
</dbReference>
<dbReference type="EMBL" id="AMCI01003269">
    <property type="protein sequence ID" value="EJX00688.1"/>
    <property type="molecule type" value="Genomic_DNA"/>
</dbReference>
<protein>
    <submittedName>
        <fullName evidence="1">Tetratricopeptide repeat-containing domain protein</fullName>
    </submittedName>
</protein>
<accession>J9GFW9</accession>
<organism evidence="1">
    <name type="scientific">gut metagenome</name>
    <dbReference type="NCBI Taxonomy" id="749906"/>
    <lineage>
        <taxon>unclassified sequences</taxon>
        <taxon>metagenomes</taxon>
        <taxon>organismal metagenomes</taxon>
    </lineage>
</organism>
<sequence length="263" mass="30098">MELPKCPVFTPEQTDSIYASKQSTYDQTSSNLAILYFQEKNYDEALKFADEALKGKEINRDLYVIKMQSLLSKNDSTAWVNTLKEAVQRTGDVNFMQNLLYYYVSKNAADEATVMVDDMIKNSPDNKAAWYMKGCVDLNLKKQYAASRESFEKALAIDPDFVDANVNIAYSYLNEVRQMILDGKFKYVGATDQTISGKAKVDAYKKELDVVKSYYKKALPFMQKVRDLDSAHPKKWAYALQMIYENLEMKAEKAEIDALIESL</sequence>
<evidence type="ECO:0000313" key="1">
    <source>
        <dbReference type="EMBL" id="EJX00688.1"/>
    </source>
</evidence>
<comment type="caution">
    <text evidence="1">The sequence shown here is derived from an EMBL/GenBank/DDBJ whole genome shotgun (WGS) entry which is preliminary data.</text>
</comment>